<evidence type="ECO:0000313" key="1">
    <source>
        <dbReference type="EMBL" id="KAK8130502.1"/>
    </source>
</evidence>
<gene>
    <name evidence="1" type="ORF">PG999_002882</name>
</gene>
<dbReference type="AlphaFoldDB" id="A0AAW0R9E0"/>
<sequence length="146" mass="16818">MQQWPAFLEPLLDAAEDVTDPNLFNNVMVNTARLMREVQNLSVQKFQYLCEKLQAAEAEVKATQRNVTVNWRLLASTLPFDFRDFIDKLVRYSGMEPNMATNVVEALQYCHLETLHLGEPLNDFVPDIVKGLSYIDLVQINNFILK</sequence>
<protein>
    <submittedName>
        <fullName evidence="1">Uncharacterized protein</fullName>
    </submittedName>
</protein>
<dbReference type="EMBL" id="JAQQWP010000002">
    <property type="protein sequence ID" value="KAK8130502.1"/>
    <property type="molecule type" value="Genomic_DNA"/>
</dbReference>
<dbReference type="Proteomes" id="UP001392437">
    <property type="component" value="Unassembled WGS sequence"/>
</dbReference>
<keyword evidence="2" id="KW-1185">Reference proteome</keyword>
<organism evidence="1 2">
    <name type="scientific">Apiospora kogelbergensis</name>
    <dbReference type="NCBI Taxonomy" id="1337665"/>
    <lineage>
        <taxon>Eukaryota</taxon>
        <taxon>Fungi</taxon>
        <taxon>Dikarya</taxon>
        <taxon>Ascomycota</taxon>
        <taxon>Pezizomycotina</taxon>
        <taxon>Sordariomycetes</taxon>
        <taxon>Xylariomycetidae</taxon>
        <taxon>Amphisphaeriales</taxon>
        <taxon>Apiosporaceae</taxon>
        <taxon>Apiospora</taxon>
    </lineage>
</organism>
<name>A0AAW0R9E0_9PEZI</name>
<evidence type="ECO:0000313" key="2">
    <source>
        <dbReference type="Proteomes" id="UP001392437"/>
    </source>
</evidence>
<comment type="caution">
    <text evidence="1">The sequence shown here is derived from an EMBL/GenBank/DDBJ whole genome shotgun (WGS) entry which is preliminary data.</text>
</comment>
<proteinExistence type="predicted"/>
<reference evidence="1 2" key="1">
    <citation type="submission" date="2023-01" db="EMBL/GenBank/DDBJ databases">
        <title>Analysis of 21 Apiospora genomes using comparative genomics revels a genus with tremendous synthesis potential of carbohydrate active enzymes and secondary metabolites.</title>
        <authorList>
            <person name="Sorensen T."/>
        </authorList>
    </citation>
    <scope>NUCLEOTIDE SEQUENCE [LARGE SCALE GENOMIC DNA]</scope>
    <source>
        <strain evidence="1 2">CBS 117206</strain>
    </source>
</reference>
<accession>A0AAW0R9E0</accession>